<organism evidence="2 3">
    <name type="scientific">Ambrosia artemisiifolia</name>
    <name type="common">Common ragweed</name>
    <dbReference type="NCBI Taxonomy" id="4212"/>
    <lineage>
        <taxon>Eukaryota</taxon>
        <taxon>Viridiplantae</taxon>
        <taxon>Streptophyta</taxon>
        <taxon>Embryophyta</taxon>
        <taxon>Tracheophyta</taxon>
        <taxon>Spermatophyta</taxon>
        <taxon>Magnoliopsida</taxon>
        <taxon>eudicotyledons</taxon>
        <taxon>Gunneridae</taxon>
        <taxon>Pentapetalae</taxon>
        <taxon>asterids</taxon>
        <taxon>campanulids</taxon>
        <taxon>Asterales</taxon>
        <taxon>Asteraceae</taxon>
        <taxon>Asteroideae</taxon>
        <taxon>Heliantheae alliance</taxon>
        <taxon>Heliantheae</taxon>
        <taxon>Ambrosia</taxon>
    </lineage>
</organism>
<dbReference type="Proteomes" id="UP001206925">
    <property type="component" value="Unassembled WGS sequence"/>
</dbReference>
<feature type="non-terminal residue" evidence="2">
    <location>
        <position position="92"/>
    </location>
</feature>
<reference evidence="2" key="1">
    <citation type="submission" date="2022-06" db="EMBL/GenBank/DDBJ databases">
        <title>Uncovering the hologenomic basis of an extraordinary plant invasion.</title>
        <authorList>
            <person name="Bieker V.C."/>
            <person name="Martin M.D."/>
            <person name="Gilbert T."/>
            <person name="Hodgins K."/>
            <person name="Battlay P."/>
            <person name="Petersen B."/>
            <person name="Wilson J."/>
        </authorList>
    </citation>
    <scope>NUCLEOTIDE SEQUENCE</scope>
    <source>
        <strain evidence="2">AA19_3_7</strain>
        <tissue evidence="2">Leaf</tissue>
    </source>
</reference>
<keyword evidence="3" id="KW-1185">Reference proteome</keyword>
<feature type="non-terminal residue" evidence="2">
    <location>
        <position position="1"/>
    </location>
</feature>
<feature type="region of interest" description="Disordered" evidence="1">
    <location>
        <begin position="1"/>
        <end position="22"/>
    </location>
</feature>
<name>A0AAD5GA73_AMBAR</name>
<comment type="caution">
    <text evidence="2">The sequence shown here is derived from an EMBL/GenBank/DDBJ whole genome shotgun (WGS) entry which is preliminary data.</text>
</comment>
<dbReference type="EMBL" id="JAMZMK010010156">
    <property type="protein sequence ID" value="KAI7732793.1"/>
    <property type="molecule type" value="Genomic_DNA"/>
</dbReference>
<evidence type="ECO:0000313" key="3">
    <source>
        <dbReference type="Proteomes" id="UP001206925"/>
    </source>
</evidence>
<accession>A0AAD5GA73</accession>
<dbReference type="AlphaFoldDB" id="A0AAD5GA73"/>
<proteinExistence type="predicted"/>
<protein>
    <submittedName>
        <fullName evidence="2">Uncharacterized protein</fullName>
    </submittedName>
</protein>
<evidence type="ECO:0000313" key="2">
    <source>
        <dbReference type="EMBL" id="KAI7732793.1"/>
    </source>
</evidence>
<gene>
    <name evidence="2" type="ORF">M8C21_033613</name>
</gene>
<sequence>GSDSEVFSLKSLEPSPSLDHHQLNHPPLYFTVDDLPSIALNPNRSLNDQRLVILNRRCGNSDYGASEGKNKGKVYGLGNVRYPYVHDREHPE</sequence>
<evidence type="ECO:0000256" key="1">
    <source>
        <dbReference type="SAM" id="MobiDB-lite"/>
    </source>
</evidence>